<dbReference type="Proteomes" id="UP000449547">
    <property type="component" value="Unassembled WGS sequence"/>
</dbReference>
<organism evidence="1 2">
    <name type="scientific">Diutina rugosa</name>
    <name type="common">Yeast</name>
    <name type="synonym">Candida rugosa</name>
    <dbReference type="NCBI Taxonomy" id="5481"/>
    <lineage>
        <taxon>Eukaryota</taxon>
        <taxon>Fungi</taxon>
        <taxon>Dikarya</taxon>
        <taxon>Ascomycota</taxon>
        <taxon>Saccharomycotina</taxon>
        <taxon>Pichiomycetes</taxon>
        <taxon>Debaryomycetaceae</taxon>
        <taxon>Diutina</taxon>
    </lineage>
</organism>
<evidence type="ECO:0000313" key="1">
    <source>
        <dbReference type="EMBL" id="KAA8897332.1"/>
    </source>
</evidence>
<dbReference type="OrthoDB" id="19232at2759"/>
<dbReference type="GeneID" id="54783960"/>
<dbReference type="EMBL" id="SWFT01000158">
    <property type="protein sequence ID" value="KAA8897332.1"/>
    <property type="molecule type" value="Genomic_DNA"/>
</dbReference>
<dbReference type="VEuPathDB" id="FungiDB:DIURU_005309"/>
<evidence type="ECO:0000313" key="2">
    <source>
        <dbReference type="Proteomes" id="UP000449547"/>
    </source>
</evidence>
<gene>
    <name evidence="1" type="ORF">DIURU_005309</name>
</gene>
<reference evidence="1 2" key="1">
    <citation type="submission" date="2019-07" db="EMBL/GenBank/DDBJ databases">
        <title>Genome assembly of two rare yeast pathogens: Diutina rugosa and Trichomonascus ciferrii.</title>
        <authorList>
            <person name="Mixao V."/>
            <person name="Saus E."/>
            <person name="Hansen A."/>
            <person name="Lass-Flor C."/>
            <person name="Gabaldon T."/>
        </authorList>
    </citation>
    <scope>NUCLEOTIDE SEQUENCE [LARGE SCALE GENOMIC DNA]</scope>
    <source>
        <strain evidence="1 2">CBS 613</strain>
    </source>
</reference>
<proteinExistence type="predicted"/>
<name>A0A642UDZ2_DIURU</name>
<accession>A0A642UDZ2</accession>
<keyword evidence="2" id="KW-1185">Reference proteome</keyword>
<dbReference type="RefSeq" id="XP_034009933.1">
    <property type="nucleotide sequence ID" value="XM_034158277.1"/>
</dbReference>
<comment type="caution">
    <text evidence="1">The sequence shown here is derived from an EMBL/GenBank/DDBJ whole genome shotgun (WGS) entry which is preliminary data.</text>
</comment>
<sequence length="87" mass="9982">MADDDYEARVTQLRLERLNKFNDDMERELSTVRVPASAACKKVVEHVKTTPDYLNERQWQLAGPRNTYLGFRSQRHAKRSGGGCVIS</sequence>
<protein>
    <submittedName>
        <fullName evidence="1">Uncharacterized protein</fullName>
    </submittedName>
</protein>
<dbReference type="AlphaFoldDB" id="A0A642UDZ2"/>